<reference evidence="1" key="1">
    <citation type="submission" date="2023-08" db="EMBL/GenBank/DDBJ databases">
        <title>Black Yeasts Isolated from many extreme environments.</title>
        <authorList>
            <person name="Coleine C."/>
            <person name="Stajich J.E."/>
            <person name="Selbmann L."/>
        </authorList>
    </citation>
    <scope>NUCLEOTIDE SEQUENCE</scope>
    <source>
        <strain evidence="1">CCFEE 5401</strain>
    </source>
</reference>
<dbReference type="EMBL" id="JAVRRL010000042">
    <property type="protein sequence ID" value="KAK5111143.1"/>
    <property type="molecule type" value="Genomic_DNA"/>
</dbReference>
<name>A0AAN7TDI9_9PEZI</name>
<dbReference type="Proteomes" id="UP001310890">
    <property type="component" value="Unassembled WGS sequence"/>
</dbReference>
<evidence type="ECO:0000313" key="1">
    <source>
        <dbReference type="EMBL" id="KAK5111143.1"/>
    </source>
</evidence>
<proteinExistence type="predicted"/>
<dbReference type="AlphaFoldDB" id="A0AAN7TDI9"/>
<gene>
    <name evidence="1" type="ORF">LTR62_005342</name>
</gene>
<accession>A0AAN7TDI9</accession>
<evidence type="ECO:0000313" key="2">
    <source>
        <dbReference type="Proteomes" id="UP001310890"/>
    </source>
</evidence>
<comment type="caution">
    <text evidence="1">The sequence shown here is derived from an EMBL/GenBank/DDBJ whole genome shotgun (WGS) entry which is preliminary data.</text>
</comment>
<sequence>MLDQGRQGRDRICHWASLANCRYSGDAALERELLRHSKRWRTGDDAEDFACLGSSEQTFASDVNAAGQAECWVASAEMKIAGGTEVVVEDETWLIEGSAALTVVSDRGVRMVGGSEMMFGRCTFQVDETVGRIVLARAADMRSSYDLTVSHLESWPNGPSIESTGPAVAEQPDSAHVDAAAEKDMILQKPNVMVS</sequence>
<protein>
    <submittedName>
        <fullName evidence="1">Uncharacterized protein</fullName>
    </submittedName>
</protein>
<organism evidence="1 2">
    <name type="scientific">Meristemomyces frigidus</name>
    <dbReference type="NCBI Taxonomy" id="1508187"/>
    <lineage>
        <taxon>Eukaryota</taxon>
        <taxon>Fungi</taxon>
        <taxon>Dikarya</taxon>
        <taxon>Ascomycota</taxon>
        <taxon>Pezizomycotina</taxon>
        <taxon>Dothideomycetes</taxon>
        <taxon>Dothideomycetidae</taxon>
        <taxon>Mycosphaerellales</taxon>
        <taxon>Teratosphaeriaceae</taxon>
        <taxon>Meristemomyces</taxon>
    </lineage>
</organism>